<evidence type="ECO:0000313" key="2">
    <source>
        <dbReference type="Proteomes" id="UP000717752"/>
    </source>
</evidence>
<dbReference type="EMBL" id="JAEUAK010000002">
    <property type="protein sequence ID" value="MBW9052260.1"/>
    <property type="molecule type" value="Genomic_DNA"/>
</dbReference>
<proteinExistence type="predicted"/>
<gene>
    <name evidence="1" type="ORF">JNB85_07495</name>
</gene>
<comment type="caution">
    <text evidence="1">The sequence shown here is derived from an EMBL/GenBank/DDBJ whole genome shotgun (WGS) entry which is preliminary data.</text>
</comment>
<accession>A0ABS7GQQ9</accession>
<protein>
    <submittedName>
        <fullName evidence="1">Uncharacterized protein</fullName>
    </submittedName>
</protein>
<evidence type="ECO:0000313" key="1">
    <source>
        <dbReference type="EMBL" id="MBW9052260.1"/>
    </source>
</evidence>
<sequence length="301" mass="33649">MADTSWSEQIKAPQFASTQRPEKFLFATASVLTNRNVSLGGTMRNHLSQPNSHRQVSEARQMRSVLTPTLVSIAASLSLLLLSACSKDELADREDACADYVKFEVLKKGDIQRCIAEESFFRTAAEKIAGMGTDNIYPILLEDTKRMALSSDRLDKASFKLLPSEITNPDPLTDEQPAMKWHVALDLSNVMFDAPTQEGEFKRDWWELTGERSKVKDDLWNLKIIGIGPHDFAGLETICQLLAYSEIAPGCEARVYIDVDPDSTAGAPELAVMAVEFKAPPEEKVRQILLENEMLRWSPRT</sequence>
<reference evidence="1 2" key="1">
    <citation type="journal article" date="2021" name="MBio">
        <title>Poor Competitiveness of Bradyrhizobium in Pigeon Pea Root Colonization in Indian Soils.</title>
        <authorList>
            <person name="Chalasani D."/>
            <person name="Basu A."/>
            <person name="Pullabhotla S.V.S.R.N."/>
            <person name="Jorrin B."/>
            <person name="Neal A.L."/>
            <person name="Poole P.S."/>
            <person name="Podile A.R."/>
            <person name="Tkacz A."/>
        </authorList>
    </citation>
    <scope>NUCLEOTIDE SEQUENCE [LARGE SCALE GENOMIC DNA]</scope>
    <source>
        <strain evidence="1 2">HU56</strain>
    </source>
</reference>
<organism evidence="1 2">
    <name type="scientific">Rhizobium mesosinicum</name>
    <dbReference type="NCBI Taxonomy" id="335017"/>
    <lineage>
        <taxon>Bacteria</taxon>
        <taxon>Pseudomonadati</taxon>
        <taxon>Pseudomonadota</taxon>
        <taxon>Alphaproteobacteria</taxon>
        <taxon>Hyphomicrobiales</taxon>
        <taxon>Rhizobiaceae</taxon>
        <taxon>Rhizobium/Agrobacterium group</taxon>
        <taxon>Rhizobium</taxon>
    </lineage>
</organism>
<keyword evidence="2" id="KW-1185">Reference proteome</keyword>
<dbReference type="Proteomes" id="UP000717752">
    <property type="component" value="Unassembled WGS sequence"/>
</dbReference>
<name>A0ABS7GQQ9_9HYPH</name>